<evidence type="ECO:0000313" key="2">
    <source>
        <dbReference type="EMBL" id="MVP01668.1"/>
    </source>
</evidence>
<keyword evidence="2" id="KW-0808">Transferase</keyword>
<dbReference type="Gene3D" id="3.40.50.150">
    <property type="entry name" value="Vaccinia Virus protein VP39"/>
    <property type="match status" value="1"/>
</dbReference>
<dbReference type="OrthoDB" id="9784101at2"/>
<dbReference type="GO" id="GO:0008757">
    <property type="term" value="F:S-adenosylmethionine-dependent methyltransferase activity"/>
    <property type="evidence" value="ECO:0007669"/>
    <property type="project" value="InterPro"/>
</dbReference>
<accession>A0A7X3FL75</accession>
<protein>
    <submittedName>
        <fullName evidence="2">Methyltransferase domain-containing protein</fullName>
    </submittedName>
</protein>
<dbReference type="InterPro" id="IPR050508">
    <property type="entry name" value="Methyltransf_Superfamily"/>
</dbReference>
<dbReference type="Pfam" id="PF08241">
    <property type="entry name" value="Methyltransf_11"/>
    <property type="match status" value="1"/>
</dbReference>
<dbReference type="RefSeq" id="WP_157338102.1">
    <property type="nucleotide sequence ID" value="NZ_RHLK01000014.1"/>
</dbReference>
<name>A0A7X3FL75_9BACL</name>
<evidence type="ECO:0000259" key="1">
    <source>
        <dbReference type="Pfam" id="PF08241"/>
    </source>
</evidence>
<organism evidence="2 3">
    <name type="scientific">Paenibacillus lutrae</name>
    <dbReference type="NCBI Taxonomy" id="2078573"/>
    <lineage>
        <taxon>Bacteria</taxon>
        <taxon>Bacillati</taxon>
        <taxon>Bacillota</taxon>
        <taxon>Bacilli</taxon>
        <taxon>Bacillales</taxon>
        <taxon>Paenibacillaceae</taxon>
        <taxon>Paenibacillus</taxon>
    </lineage>
</organism>
<dbReference type="CDD" id="cd02440">
    <property type="entry name" value="AdoMet_MTases"/>
    <property type="match status" value="1"/>
</dbReference>
<proteinExistence type="predicted"/>
<dbReference type="PANTHER" id="PTHR42912:SF93">
    <property type="entry name" value="N6-ADENOSINE-METHYLTRANSFERASE TMT1A"/>
    <property type="match status" value="1"/>
</dbReference>
<dbReference type="SUPFAM" id="SSF53335">
    <property type="entry name" value="S-adenosyl-L-methionine-dependent methyltransferases"/>
    <property type="match status" value="1"/>
</dbReference>
<sequence length="231" mass="25410">MPNHTEIYKNGALQYDLMISKQQSLADIIAHIRPYAGLDIVDLGAGTGRLTSILAPAARSILALDASAAMLDITSRKLEGAGLANWKCAVCDLRQLPLSTSSADLVVAGWSMCYLTHSGVQDWQDNLRRIIGEIIRVLRPGGTAIVFETMGTGARTPDPPESLKPYYAMLSEEFGLCHDTFRLDYHFDSLEQAEELTSFFFGDELAARVRREGLSQLPECAGVWWLHVPLA</sequence>
<dbReference type="EMBL" id="RHLK01000014">
    <property type="protein sequence ID" value="MVP01668.1"/>
    <property type="molecule type" value="Genomic_DNA"/>
</dbReference>
<gene>
    <name evidence="2" type="ORF">EDM21_19420</name>
</gene>
<dbReference type="GO" id="GO:0032259">
    <property type="term" value="P:methylation"/>
    <property type="evidence" value="ECO:0007669"/>
    <property type="project" value="UniProtKB-KW"/>
</dbReference>
<keyword evidence="3" id="KW-1185">Reference proteome</keyword>
<reference evidence="2 3" key="1">
    <citation type="journal article" date="2019" name="Microorganisms">
        <title>Paenibacillus lutrae sp. nov., A Chitinolytic Species Isolated from A River Otter in Castril Natural Park, Granada, Spain.</title>
        <authorList>
            <person name="Rodriguez M."/>
            <person name="Reina J.C."/>
            <person name="Bejar V."/>
            <person name="Llamas I."/>
        </authorList>
    </citation>
    <scope>NUCLEOTIDE SEQUENCE [LARGE SCALE GENOMIC DNA]</scope>
    <source>
        <strain evidence="2 3">N10</strain>
    </source>
</reference>
<dbReference type="PANTHER" id="PTHR42912">
    <property type="entry name" value="METHYLTRANSFERASE"/>
    <property type="match status" value="1"/>
</dbReference>
<comment type="caution">
    <text evidence="2">The sequence shown here is derived from an EMBL/GenBank/DDBJ whole genome shotgun (WGS) entry which is preliminary data.</text>
</comment>
<dbReference type="InterPro" id="IPR013216">
    <property type="entry name" value="Methyltransf_11"/>
</dbReference>
<evidence type="ECO:0000313" key="3">
    <source>
        <dbReference type="Proteomes" id="UP000490800"/>
    </source>
</evidence>
<dbReference type="AlphaFoldDB" id="A0A7X3FL75"/>
<keyword evidence="2" id="KW-0489">Methyltransferase</keyword>
<dbReference type="Proteomes" id="UP000490800">
    <property type="component" value="Unassembled WGS sequence"/>
</dbReference>
<dbReference type="InterPro" id="IPR029063">
    <property type="entry name" value="SAM-dependent_MTases_sf"/>
</dbReference>
<feature type="domain" description="Methyltransferase type 11" evidence="1">
    <location>
        <begin position="41"/>
        <end position="145"/>
    </location>
</feature>